<keyword evidence="1" id="KW-0472">Membrane</keyword>
<feature type="transmembrane region" description="Helical" evidence="1">
    <location>
        <begin position="233"/>
        <end position="253"/>
    </location>
</feature>
<feature type="transmembrane region" description="Helical" evidence="1">
    <location>
        <begin position="396"/>
        <end position="416"/>
    </location>
</feature>
<evidence type="ECO:0008006" key="4">
    <source>
        <dbReference type="Google" id="ProtNLM"/>
    </source>
</evidence>
<dbReference type="STRING" id="634430.SAMN04488241_102301"/>
<keyword evidence="3" id="KW-1185">Reference proteome</keyword>
<evidence type="ECO:0000313" key="2">
    <source>
        <dbReference type="EMBL" id="SFP50004.1"/>
    </source>
</evidence>
<feature type="transmembrane region" description="Helical" evidence="1">
    <location>
        <begin position="209"/>
        <end position="226"/>
    </location>
</feature>
<sequence>MSQGSDVVEARGRPFKTAAFIAYRVLWVVLFVGAIVSVSYGGLTSELATQRQQKAGFALGLSPYLQPSAEGMLLGPLGKEGSRIGFREGDLLLAVDGKRLPSEDDARVAALTGPAGDAVRLTVRHQDGIIRTIGVVRDPYRLQRSMADWGIDYEVRRWTAFAIFLIAWSASLLTALLLFLRRPREKVAQLLSFSLVLGLAPGVDLQYSLATIVLTLAVLLFATRRISTGWQWLALASVLIGEACRSLMIYGFLSSSWFPLVAAIPPAALLLAVMQQLRVTPTGIARQQIKSVLFGITAFCVLRLANSALVYLQAHVDDLALGSWIILFSHLTFALSALAIPAGLLISLFRFRLYDAETAISRSVAFGALTLILLAIFAASGKIIEALGERFLGAEMGAWSGALGAAIAAVITVPVHGRVTRWAERRFQGDLFRLRRSLPALVADLRETADPQALGHATLARLGTGVRAAHGAVTANGLVIASRGVEPDTVTDWLRHAGEAPGDHDRLHADRGDPLFPLRVPLYADGVGLAGWLLLGPRPDGSFYGKDERETLMEIADPVARALAISSRRHSEETARASAFDRLTQRLTDLETLFDRLVASRTPIGSAVT</sequence>
<feature type="transmembrane region" description="Helical" evidence="1">
    <location>
        <begin position="21"/>
        <end position="43"/>
    </location>
</feature>
<dbReference type="EMBL" id="FOXP01000002">
    <property type="protein sequence ID" value="SFP50004.1"/>
    <property type="molecule type" value="Genomic_DNA"/>
</dbReference>
<organism evidence="2 3">
    <name type="scientific">Sphingomonas rubra</name>
    <dbReference type="NCBI Taxonomy" id="634430"/>
    <lineage>
        <taxon>Bacteria</taxon>
        <taxon>Pseudomonadati</taxon>
        <taxon>Pseudomonadota</taxon>
        <taxon>Alphaproteobacteria</taxon>
        <taxon>Sphingomonadales</taxon>
        <taxon>Sphingomonadaceae</taxon>
        <taxon>Sphingomonas</taxon>
    </lineage>
</organism>
<feature type="transmembrane region" description="Helical" evidence="1">
    <location>
        <begin position="259"/>
        <end position="279"/>
    </location>
</feature>
<evidence type="ECO:0000313" key="3">
    <source>
        <dbReference type="Proteomes" id="UP000199586"/>
    </source>
</evidence>
<dbReference type="InterPro" id="IPR036034">
    <property type="entry name" value="PDZ_sf"/>
</dbReference>
<keyword evidence="1" id="KW-1133">Transmembrane helix</keyword>
<feature type="transmembrane region" description="Helical" evidence="1">
    <location>
        <begin position="363"/>
        <end position="384"/>
    </location>
</feature>
<accession>A0A1I5QUP1</accession>
<reference evidence="2 3" key="1">
    <citation type="submission" date="2016-10" db="EMBL/GenBank/DDBJ databases">
        <authorList>
            <person name="de Groot N.N."/>
        </authorList>
    </citation>
    <scope>NUCLEOTIDE SEQUENCE [LARGE SCALE GENOMIC DNA]</scope>
    <source>
        <strain evidence="2 3">CGMCC 1.9113</strain>
    </source>
</reference>
<dbReference type="AlphaFoldDB" id="A0A1I5QUP1"/>
<dbReference type="Gene3D" id="2.30.42.10">
    <property type="match status" value="1"/>
</dbReference>
<dbReference type="SUPFAM" id="SSF50156">
    <property type="entry name" value="PDZ domain-like"/>
    <property type="match status" value="1"/>
</dbReference>
<dbReference type="Proteomes" id="UP000199586">
    <property type="component" value="Unassembled WGS sequence"/>
</dbReference>
<proteinExistence type="predicted"/>
<keyword evidence="1" id="KW-0812">Transmembrane</keyword>
<feature type="transmembrane region" description="Helical" evidence="1">
    <location>
        <begin position="291"/>
        <end position="312"/>
    </location>
</feature>
<feature type="transmembrane region" description="Helical" evidence="1">
    <location>
        <begin position="158"/>
        <end position="180"/>
    </location>
</feature>
<name>A0A1I5QUP1_9SPHN</name>
<gene>
    <name evidence="2" type="ORF">SAMN04488241_102301</name>
</gene>
<evidence type="ECO:0000256" key="1">
    <source>
        <dbReference type="SAM" id="Phobius"/>
    </source>
</evidence>
<protein>
    <recommendedName>
        <fullName evidence="4">PDZ domain-containing protein</fullName>
    </recommendedName>
</protein>
<feature type="transmembrane region" description="Helical" evidence="1">
    <location>
        <begin position="324"/>
        <end position="351"/>
    </location>
</feature>